<feature type="transmembrane region" description="Helical" evidence="1">
    <location>
        <begin position="146"/>
        <end position="168"/>
    </location>
</feature>
<dbReference type="KEGG" id="beq:BEWA_039630"/>
<organism evidence="2 3">
    <name type="scientific">Theileria equi strain WA</name>
    <dbReference type="NCBI Taxonomy" id="1537102"/>
    <lineage>
        <taxon>Eukaryota</taxon>
        <taxon>Sar</taxon>
        <taxon>Alveolata</taxon>
        <taxon>Apicomplexa</taxon>
        <taxon>Aconoidasida</taxon>
        <taxon>Piroplasmida</taxon>
        <taxon>Theileriidae</taxon>
        <taxon>Theileria</taxon>
    </lineage>
</organism>
<feature type="transmembrane region" description="Helical" evidence="1">
    <location>
        <begin position="234"/>
        <end position="255"/>
    </location>
</feature>
<evidence type="ECO:0000256" key="1">
    <source>
        <dbReference type="SAM" id="Phobius"/>
    </source>
</evidence>
<name>L1LFA1_THEEQ</name>
<evidence type="ECO:0000313" key="2">
    <source>
        <dbReference type="EMBL" id="EKX73925.1"/>
    </source>
</evidence>
<dbReference type="EMBL" id="ACOU01000002">
    <property type="protein sequence ID" value="EKX73925.1"/>
    <property type="molecule type" value="Genomic_DNA"/>
</dbReference>
<reference evidence="2 3" key="1">
    <citation type="journal article" date="2012" name="BMC Genomics">
        <title>Comparative genomic analysis and phylogenetic position of Theileria equi.</title>
        <authorList>
            <person name="Kappmeyer L.S."/>
            <person name="Thiagarajan M."/>
            <person name="Herndon D.R."/>
            <person name="Ramsay J.D."/>
            <person name="Caler E."/>
            <person name="Djikeng A."/>
            <person name="Gillespie J.J."/>
            <person name="Lau A.O."/>
            <person name="Roalson E.H."/>
            <person name="Silva J.C."/>
            <person name="Silva M.G."/>
            <person name="Suarez C.E."/>
            <person name="Ueti M.W."/>
            <person name="Nene V.M."/>
            <person name="Mealey R.H."/>
            <person name="Knowles D.P."/>
            <person name="Brayton K.A."/>
        </authorList>
    </citation>
    <scope>NUCLEOTIDE SEQUENCE [LARGE SCALE GENOMIC DNA]</scope>
    <source>
        <strain evidence="2 3">WA</strain>
    </source>
</reference>
<feature type="transmembrane region" description="Helical" evidence="1">
    <location>
        <begin position="308"/>
        <end position="329"/>
    </location>
</feature>
<feature type="transmembrane region" description="Helical" evidence="1">
    <location>
        <begin position="118"/>
        <end position="140"/>
    </location>
</feature>
<gene>
    <name evidence="2" type="ORF">BEWA_039630</name>
</gene>
<keyword evidence="1" id="KW-1133">Transmembrane helix</keyword>
<dbReference type="RefSeq" id="XP_004833377.1">
    <property type="nucleotide sequence ID" value="XM_004833320.1"/>
</dbReference>
<accession>L1LFA1</accession>
<keyword evidence="1" id="KW-0472">Membrane</keyword>
<dbReference type="Proteomes" id="UP000031512">
    <property type="component" value="Unassembled WGS sequence"/>
</dbReference>
<feature type="transmembrane region" description="Helical" evidence="1">
    <location>
        <begin position="53"/>
        <end position="75"/>
    </location>
</feature>
<protein>
    <submittedName>
        <fullName evidence="2">Uncharacterized protein</fullName>
    </submittedName>
</protein>
<keyword evidence="3" id="KW-1185">Reference proteome</keyword>
<evidence type="ECO:0000313" key="3">
    <source>
        <dbReference type="Proteomes" id="UP000031512"/>
    </source>
</evidence>
<feature type="transmembrane region" description="Helical" evidence="1">
    <location>
        <begin position="267"/>
        <end position="288"/>
    </location>
</feature>
<dbReference type="AlphaFoldDB" id="L1LFA1"/>
<dbReference type="GeneID" id="15807373"/>
<feature type="transmembrane region" description="Helical" evidence="1">
    <location>
        <begin position="341"/>
        <end position="361"/>
    </location>
</feature>
<feature type="transmembrane region" description="Helical" evidence="1">
    <location>
        <begin position="180"/>
        <end position="204"/>
    </location>
</feature>
<keyword evidence="1" id="KW-0812">Transmembrane</keyword>
<comment type="caution">
    <text evidence="2">The sequence shown here is derived from an EMBL/GenBank/DDBJ whole genome shotgun (WGS) entry which is preliminary data.</text>
</comment>
<dbReference type="VEuPathDB" id="PiroplasmaDB:BEWA_039630"/>
<feature type="transmembrane region" description="Helical" evidence="1">
    <location>
        <begin position="87"/>
        <end position="106"/>
    </location>
</feature>
<dbReference type="STRING" id="1537102.L1LFA1"/>
<sequence>MAEQEKEKTQSNDWTKLTAFLAGLALYQLAHMAISAGNFSVERFGISRTYVSLYLTRMIIPYRICSLLGVAVLTIYDQCGGHGINKIAVWLFWSVVGCYTTLLLTYYSGGEHGHLTLYYWMVILTSAIVGAAFVGIVKAVGDDITFLLAALPISGILVSSYHIAFLVLSRYIGVSNTYFWLVIVQMCCAIFLMTVTSVLVTIYYRGDNGAGGGAGSNSSASGGGSDGGAPTGTVLSPILMGVIGLGIQNMFYPSIAPYKLIGMKLGYTIDVAVLFTSAVPPLVFLYLISTGRGPNHPWTKGYAAWHGAWGFFGIQSVCSIIFLIGLHYPDNSLSRRIRTDVYLLGILTIIYDVCVQILKAVNMSSVDKQGSKESNSKMDTLNTFLYSSSQVIFAFLGDGYLKTYSQFEHDRDKWPTNHYGVLRAFWYWTWNTNKVAIKSVGTAFTRDVRAQIVVKNEALFILYTDDTDNSSEPMTKNPTVMKIVYDI</sequence>
<proteinExistence type="predicted"/>
<feature type="transmembrane region" description="Helical" evidence="1">
    <location>
        <begin position="20"/>
        <end position="41"/>
    </location>
</feature>